<dbReference type="AlphaFoldDB" id="A0A1G9EQE0"/>
<name>A0A1G9EQE0_9HYPH</name>
<feature type="transmembrane region" description="Helical" evidence="1">
    <location>
        <begin position="43"/>
        <end position="65"/>
    </location>
</feature>
<reference evidence="3" key="1">
    <citation type="submission" date="2016-10" db="EMBL/GenBank/DDBJ databases">
        <authorList>
            <person name="Varghese N."/>
            <person name="Submissions S."/>
        </authorList>
    </citation>
    <scope>NUCLEOTIDE SEQUENCE [LARGE SCALE GENOMIC DNA]</scope>
    <source>
        <strain evidence="3">CGMCC 1.11022</strain>
    </source>
</reference>
<organism evidence="2 3">
    <name type="scientific">Mesorhizobium muleiense</name>
    <dbReference type="NCBI Taxonomy" id="1004279"/>
    <lineage>
        <taxon>Bacteria</taxon>
        <taxon>Pseudomonadati</taxon>
        <taxon>Pseudomonadota</taxon>
        <taxon>Alphaproteobacteria</taxon>
        <taxon>Hyphomicrobiales</taxon>
        <taxon>Phyllobacteriaceae</taxon>
        <taxon>Mesorhizobium</taxon>
    </lineage>
</organism>
<keyword evidence="1" id="KW-1133">Transmembrane helix</keyword>
<dbReference type="InterPro" id="IPR016936">
    <property type="entry name" value="UCP029693"/>
</dbReference>
<evidence type="ECO:0008006" key="4">
    <source>
        <dbReference type="Google" id="ProtNLM"/>
    </source>
</evidence>
<dbReference type="EMBL" id="FNEE01000020">
    <property type="protein sequence ID" value="SDK78251.1"/>
    <property type="molecule type" value="Genomic_DNA"/>
</dbReference>
<keyword evidence="3" id="KW-1185">Reference proteome</keyword>
<evidence type="ECO:0000256" key="1">
    <source>
        <dbReference type="SAM" id="Phobius"/>
    </source>
</evidence>
<keyword evidence="1" id="KW-0472">Membrane</keyword>
<protein>
    <recommendedName>
        <fullName evidence="4">DUF2333 family protein</fullName>
    </recommendedName>
</protein>
<dbReference type="Proteomes" id="UP000198894">
    <property type="component" value="Unassembled WGS sequence"/>
</dbReference>
<evidence type="ECO:0000313" key="2">
    <source>
        <dbReference type="EMBL" id="SDK78251.1"/>
    </source>
</evidence>
<accession>A0A1G9EQE0</accession>
<evidence type="ECO:0000313" key="3">
    <source>
        <dbReference type="Proteomes" id="UP000198894"/>
    </source>
</evidence>
<dbReference type="RefSeq" id="WP_091598492.1">
    <property type="nucleotide sequence ID" value="NZ_FNEE01000020.1"/>
</dbReference>
<proteinExistence type="predicted"/>
<keyword evidence="1" id="KW-0812">Transmembrane</keyword>
<feature type="transmembrane region" description="Helical" evidence="1">
    <location>
        <begin position="12"/>
        <end position="31"/>
    </location>
</feature>
<sequence length="380" mass="43140">MLDPIVNFFTRIFQWIGRGIGFAVGVILWPFMWAGRWYTQRGWILKAVLGLALLMLIGLYGYFIWNTQVWSNFNPAYAEAYRFTQPAGTTPAQPAPSATGETAGVEGEVKTCTHSAIVQVTADLIDFNVNENAWISSMILYKLGLFGMDWDRTPFLDNKASFQRGVNQAIRRTTVELVDTLGRVRGTSQIDQNLQDARGAITFDEETWYFGLRPFGPKTPTPSFYRTAANSLRAFNDRLMKCEVVFNARADNLLQFVDRIASDIGSTSDLIRDRSQNFNSGWFDTRADDRFWFAYGQLYGYYGILTAAHHDFQQILDNRGLTPLWNSVEGQLKAALAIQPLIISNGREDGWIMPTHLTTMGFYVLRVRSNLVEVRSVLDR</sequence>
<gene>
    <name evidence="2" type="ORF">SAMN05428953_12097</name>
</gene>
<dbReference type="Pfam" id="PF10095">
    <property type="entry name" value="DUF2333"/>
    <property type="match status" value="2"/>
</dbReference>